<dbReference type="Proteomes" id="UP001165122">
    <property type="component" value="Unassembled WGS sequence"/>
</dbReference>
<feature type="compositionally biased region" description="Polar residues" evidence="2">
    <location>
        <begin position="163"/>
        <end position="173"/>
    </location>
</feature>
<dbReference type="Pfam" id="PF13921">
    <property type="entry name" value="Myb_DNA-bind_6"/>
    <property type="match status" value="1"/>
</dbReference>
<evidence type="ECO:0000313" key="6">
    <source>
        <dbReference type="Proteomes" id="UP001165122"/>
    </source>
</evidence>
<dbReference type="PANTHER" id="PTHR46734">
    <property type="entry name" value="TELOMERIC REPEAT-BINDING FACTOR 1 TERF1"/>
    <property type="match status" value="1"/>
</dbReference>
<dbReference type="CDD" id="cd00167">
    <property type="entry name" value="SANT"/>
    <property type="match status" value="2"/>
</dbReference>
<dbReference type="InterPro" id="IPR001005">
    <property type="entry name" value="SANT/Myb"/>
</dbReference>
<sequence length="294" mass="33700">MTNAKRQKMVDEDDVGYGDEIENKIKIKREWGERFEREEEIRRGPGELEEIASEETNAESRERMVEAVAFPIHSYHPHATKKLALLINNVGSGTILLRVRHHYYGGGGEEEGTLTPIEGEVVAVPAASLLSKPRDRSSGKKRNAVAQLEGAASKVKKAKRPSPRNSGSGEANSFWTAEEDTALLEAVDEYGFDWGRIKKKYGAFFRGRTAEAIYKHFLRAHPEKHEELMDANPNKFHNPWTEEQDEAVKRGVEMHGKDWEKIYEAENILKRRNPNTIRQRHYKMFSPKVYNIKK</sequence>
<name>A0A9W7F3M3_9STRA</name>
<organism evidence="5 6">
    <name type="scientific">Triparma laevis f. longispina</name>
    <dbReference type="NCBI Taxonomy" id="1714387"/>
    <lineage>
        <taxon>Eukaryota</taxon>
        <taxon>Sar</taxon>
        <taxon>Stramenopiles</taxon>
        <taxon>Ochrophyta</taxon>
        <taxon>Bolidophyceae</taxon>
        <taxon>Parmales</taxon>
        <taxon>Triparmaceae</taxon>
        <taxon>Triparma</taxon>
    </lineage>
</organism>
<dbReference type="SMART" id="SM00717">
    <property type="entry name" value="SANT"/>
    <property type="match status" value="2"/>
</dbReference>
<dbReference type="PROSITE" id="PS50090">
    <property type="entry name" value="MYB_LIKE"/>
    <property type="match status" value="2"/>
</dbReference>
<gene>
    <name evidence="5" type="ORF">TrLO_g11336</name>
</gene>
<dbReference type="InterPro" id="IPR009057">
    <property type="entry name" value="Homeodomain-like_sf"/>
</dbReference>
<dbReference type="OrthoDB" id="2143914at2759"/>
<proteinExistence type="predicted"/>
<dbReference type="PANTHER" id="PTHR46734:SF1">
    <property type="entry name" value="TELOMERIC REPEAT-BINDING FACTOR 1"/>
    <property type="match status" value="1"/>
</dbReference>
<feature type="domain" description="HTH myb-type" evidence="4">
    <location>
        <begin position="175"/>
        <end position="225"/>
    </location>
</feature>
<feature type="domain" description="Myb-like" evidence="3">
    <location>
        <begin position="232"/>
        <end position="285"/>
    </location>
</feature>
<evidence type="ECO:0000259" key="4">
    <source>
        <dbReference type="PROSITE" id="PS51294"/>
    </source>
</evidence>
<evidence type="ECO:0000256" key="2">
    <source>
        <dbReference type="SAM" id="MobiDB-lite"/>
    </source>
</evidence>
<comment type="caution">
    <text evidence="5">The sequence shown here is derived from an EMBL/GenBank/DDBJ whole genome shotgun (WGS) entry which is preliminary data.</text>
</comment>
<feature type="domain" description="HTH myb-type" evidence="4">
    <location>
        <begin position="232"/>
        <end position="289"/>
    </location>
</feature>
<evidence type="ECO:0000313" key="5">
    <source>
        <dbReference type="EMBL" id="GMI00263.1"/>
    </source>
</evidence>
<dbReference type="AlphaFoldDB" id="A0A9W7F3M3"/>
<dbReference type="PROSITE" id="PS51294">
    <property type="entry name" value="HTH_MYB"/>
    <property type="match status" value="2"/>
</dbReference>
<dbReference type="InterPro" id="IPR017930">
    <property type="entry name" value="Myb_dom"/>
</dbReference>
<feature type="domain" description="Myb-like" evidence="3">
    <location>
        <begin position="175"/>
        <end position="221"/>
    </location>
</feature>
<dbReference type="Gene3D" id="1.10.10.60">
    <property type="entry name" value="Homeodomain-like"/>
    <property type="match status" value="2"/>
</dbReference>
<feature type="region of interest" description="Disordered" evidence="2">
    <location>
        <begin position="129"/>
        <end position="173"/>
    </location>
</feature>
<keyword evidence="1" id="KW-0539">Nucleus</keyword>
<dbReference type="EMBL" id="BRXW01000021">
    <property type="protein sequence ID" value="GMI00263.1"/>
    <property type="molecule type" value="Genomic_DNA"/>
</dbReference>
<dbReference type="Pfam" id="PF00249">
    <property type="entry name" value="Myb_DNA-binding"/>
    <property type="match status" value="1"/>
</dbReference>
<dbReference type="InterPro" id="IPR052450">
    <property type="entry name" value="TRBD-Containing_Protein"/>
</dbReference>
<keyword evidence="6" id="KW-1185">Reference proteome</keyword>
<evidence type="ECO:0000256" key="1">
    <source>
        <dbReference type="ARBA" id="ARBA00023242"/>
    </source>
</evidence>
<evidence type="ECO:0000259" key="3">
    <source>
        <dbReference type="PROSITE" id="PS50090"/>
    </source>
</evidence>
<accession>A0A9W7F3M3</accession>
<dbReference type="SUPFAM" id="SSF46689">
    <property type="entry name" value="Homeodomain-like"/>
    <property type="match status" value="2"/>
</dbReference>
<protein>
    <submittedName>
        <fullName evidence="5">Uncharacterized protein</fullName>
    </submittedName>
</protein>
<reference evidence="6" key="1">
    <citation type="journal article" date="2023" name="Commun. Biol.">
        <title>Genome analysis of Parmales, the sister group of diatoms, reveals the evolutionary specialization of diatoms from phago-mixotrophs to photoautotrophs.</title>
        <authorList>
            <person name="Ban H."/>
            <person name="Sato S."/>
            <person name="Yoshikawa S."/>
            <person name="Yamada K."/>
            <person name="Nakamura Y."/>
            <person name="Ichinomiya M."/>
            <person name="Sato N."/>
            <person name="Blanc-Mathieu R."/>
            <person name="Endo H."/>
            <person name="Kuwata A."/>
            <person name="Ogata H."/>
        </authorList>
    </citation>
    <scope>NUCLEOTIDE SEQUENCE [LARGE SCALE GENOMIC DNA]</scope>
    <source>
        <strain evidence="6">NIES 3700</strain>
    </source>
</reference>